<dbReference type="InterPro" id="IPR038765">
    <property type="entry name" value="Papain-like_cys_pep_sf"/>
</dbReference>
<dbReference type="Proteomes" id="UP000037035">
    <property type="component" value="Unassembled WGS sequence"/>
</dbReference>
<dbReference type="PANTHER" id="PTHR11786">
    <property type="entry name" value="N-HYDROXYARYLAMINE O-ACETYLTRANSFERASE"/>
    <property type="match status" value="1"/>
</dbReference>
<dbReference type="OrthoDB" id="10260017at2759"/>
<dbReference type="InterPro" id="IPR053710">
    <property type="entry name" value="Arylamine_NAT_domain_sf"/>
</dbReference>
<dbReference type="Gene3D" id="3.30.2140.10">
    <property type="entry name" value="Arylamine N-acetyltransferase"/>
    <property type="match status" value="1"/>
</dbReference>
<dbReference type="Gene3D" id="3.30.2140.20">
    <property type="match status" value="1"/>
</dbReference>
<dbReference type="STRING" id="27349.A0A0L6U810"/>
<sequence>MSHSNDRLFTSTEITEYLSRIELERGKIDSLSPSERLKTLHLHHILNIPFDTTSIHLPPKWWATESSPESLPVTLSGHKNNTAKPELISVDCDLAFNKMIRERRGGYCWSLNSQSSLFIFRPGHLRTQTNESRFNPAGCFARLLLSLGYRVSQLPARVFSSRNQNPQETGYAWTPLCHECLLVDTDDSGSFICDVGFGGGSSAYPIPFEENLEIHTLTAGEKFRIVNEKCVNLDVSSTDPGAGFTVQRWCGKWWSPCYHFYLSPIVFKDLEVYNWYTTYHPEAHFMTRLVVTILRKDGSRRTLYCERDEHGHQTAIKLHTRQQITAQESHVSFVTPTYAELFKTLKHEFGWGPPSPSNS</sequence>
<evidence type="ECO:0000313" key="3">
    <source>
        <dbReference type="Proteomes" id="UP000037035"/>
    </source>
</evidence>
<dbReference type="InterPro" id="IPR001447">
    <property type="entry name" value="Arylamine_N-AcTrfase"/>
</dbReference>
<dbReference type="GO" id="GO:0016407">
    <property type="term" value="F:acetyltransferase activity"/>
    <property type="evidence" value="ECO:0007669"/>
    <property type="project" value="InterPro"/>
</dbReference>
<accession>A0A0L6U810</accession>
<proteinExistence type="inferred from homology"/>
<dbReference type="AlphaFoldDB" id="A0A0L6U810"/>
<evidence type="ECO:0000313" key="2">
    <source>
        <dbReference type="EMBL" id="KNZ44683.1"/>
    </source>
</evidence>
<dbReference type="VEuPathDB" id="FungiDB:VP01_892g5"/>
<keyword evidence="3" id="KW-1185">Reference proteome</keyword>
<comment type="caution">
    <text evidence="2">The sequence shown here is derived from an EMBL/GenBank/DDBJ whole genome shotgun (WGS) entry which is preliminary data.</text>
</comment>
<dbReference type="SUPFAM" id="SSF54001">
    <property type="entry name" value="Cysteine proteinases"/>
    <property type="match status" value="2"/>
</dbReference>
<reference evidence="2 3" key="1">
    <citation type="submission" date="2015-08" db="EMBL/GenBank/DDBJ databases">
        <title>Next Generation Sequencing and Analysis of the Genome of Puccinia sorghi L Schw, the Causal Agent of Maize Common Rust.</title>
        <authorList>
            <person name="Rochi L."/>
            <person name="Burguener G."/>
            <person name="Darino M."/>
            <person name="Turjanski A."/>
            <person name="Kreff E."/>
            <person name="Dieguez M.J."/>
            <person name="Sacco F."/>
        </authorList>
    </citation>
    <scope>NUCLEOTIDE SEQUENCE [LARGE SCALE GENOMIC DNA]</scope>
    <source>
        <strain evidence="2 3">RO10H11247</strain>
    </source>
</reference>
<name>A0A0L6U810_9BASI</name>
<dbReference type="PANTHER" id="PTHR11786:SF0">
    <property type="entry name" value="ARYLAMINE N-ACETYLTRANSFERASE 4-RELATED"/>
    <property type="match status" value="1"/>
</dbReference>
<gene>
    <name evidence="2" type="primary">nat1</name>
    <name evidence="2" type="ORF">VP01_892g5</name>
</gene>
<dbReference type="EMBL" id="LAVV01014526">
    <property type="protein sequence ID" value="KNZ44683.1"/>
    <property type="molecule type" value="Genomic_DNA"/>
</dbReference>
<comment type="similarity">
    <text evidence="1">Belongs to the arylamine N-acetyltransferase family.</text>
</comment>
<dbReference type="Pfam" id="PF00797">
    <property type="entry name" value="Acetyltransf_2"/>
    <property type="match status" value="1"/>
</dbReference>
<protein>
    <submittedName>
        <fullName evidence="2">Arylamine N-acetyltransferase 1</fullName>
    </submittedName>
</protein>
<keyword evidence="2" id="KW-0808">Transferase</keyword>
<organism evidence="2 3">
    <name type="scientific">Puccinia sorghi</name>
    <dbReference type="NCBI Taxonomy" id="27349"/>
    <lineage>
        <taxon>Eukaryota</taxon>
        <taxon>Fungi</taxon>
        <taxon>Dikarya</taxon>
        <taxon>Basidiomycota</taxon>
        <taxon>Pucciniomycotina</taxon>
        <taxon>Pucciniomycetes</taxon>
        <taxon>Pucciniales</taxon>
        <taxon>Pucciniaceae</taxon>
        <taxon>Puccinia</taxon>
    </lineage>
</organism>
<evidence type="ECO:0000256" key="1">
    <source>
        <dbReference type="ARBA" id="ARBA00006547"/>
    </source>
</evidence>